<dbReference type="Proteomes" id="UP001345963">
    <property type="component" value="Unassembled WGS sequence"/>
</dbReference>
<dbReference type="Gene3D" id="2.60.40.1700">
    <property type="entry name" value="Protein-arginine deiminase, central domain"/>
    <property type="match status" value="1"/>
</dbReference>
<comment type="caution">
    <text evidence="3">The sequence shown here is derived from an EMBL/GenBank/DDBJ whole genome shotgun (WGS) entry which is preliminary data.</text>
</comment>
<dbReference type="Pfam" id="PF08526">
    <property type="entry name" value="PAD_N"/>
    <property type="match status" value="1"/>
</dbReference>
<keyword evidence="4" id="KW-1185">Reference proteome</keyword>
<protein>
    <recommendedName>
        <fullName evidence="5">Protein-arginine deiminase</fullName>
    </recommendedName>
</protein>
<dbReference type="InterPro" id="IPR013733">
    <property type="entry name" value="Prot_Arg_deaminase_cen_dom"/>
</dbReference>
<dbReference type="PANTHER" id="PTHR10837:SF8">
    <property type="entry name" value="PROTEIN-ARGININE DEIMINASE"/>
    <property type="match status" value="1"/>
</dbReference>
<evidence type="ECO:0000259" key="2">
    <source>
        <dbReference type="Pfam" id="PF08527"/>
    </source>
</evidence>
<dbReference type="InterPro" id="IPR008972">
    <property type="entry name" value="Cupredoxin"/>
</dbReference>
<dbReference type="InterPro" id="IPR013732">
    <property type="entry name" value="PAD_N"/>
</dbReference>
<dbReference type="SUPFAM" id="SSF49503">
    <property type="entry name" value="Cupredoxins"/>
    <property type="match status" value="1"/>
</dbReference>
<evidence type="ECO:0008006" key="5">
    <source>
        <dbReference type="Google" id="ProtNLM"/>
    </source>
</evidence>
<gene>
    <name evidence="3" type="ORF">ATANTOWER_009560</name>
</gene>
<dbReference type="EMBL" id="JAHUTI010021846">
    <property type="protein sequence ID" value="MED6239677.1"/>
    <property type="molecule type" value="Genomic_DNA"/>
</dbReference>
<sequence>MGHRRTLRVDYDKTTSIVCVVGSELNVNLDRSAPPGSKFFSVKCTANVQYNISPPPAETSHLSPILLTGNSVLLISMSHASQSERDEKLSVCYYGKNKEILGRAILYLTAIEISLDVDADRDGIVEKNNPDKESWKWGPNGHGAILLVNCDSEKTYNKKPDSEEARISKVT</sequence>
<dbReference type="SUPFAM" id="SSF110083">
    <property type="entry name" value="Peptidylarginine deiminase Pad4, middle domain"/>
    <property type="match status" value="1"/>
</dbReference>
<dbReference type="InterPro" id="IPR038685">
    <property type="entry name" value="PAD_N_sf"/>
</dbReference>
<dbReference type="Gene3D" id="2.60.40.1860">
    <property type="entry name" value="Protein-arginine deiminase, N-terminal domain"/>
    <property type="match status" value="1"/>
</dbReference>
<accession>A0ABU7AN81</accession>
<evidence type="ECO:0000313" key="4">
    <source>
        <dbReference type="Proteomes" id="UP001345963"/>
    </source>
</evidence>
<dbReference type="InterPro" id="IPR036556">
    <property type="entry name" value="PAD_central_sf"/>
</dbReference>
<feature type="domain" description="Protein-arginine deiminase (PAD) central" evidence="2">
    <location>
        <begin position="111"/>
        <end position="169"/>
    </location>
</feature>
<reference evidence="3 4" key="1">
    <citation type="submission" date="2021-07" db="EMBL/GenBank/DDBJ databases">
        <authorList>
            <person name="Palmer J.M."/>
        </authorList>
    </citation>
    <scope>NUCLEOTIDE SEQUENCE [LARGE SCALE GENOMIC DNA]</scope>
    <source>
        <strain evidence="3 4">AT_MEX2019</strain>
        <tissue evidence="3">Muscle</tissue>
    </source>
</reference>
<feature type="non-terminal residue" evidence="3">
    <location>
        <position position="171"/>
    </location>
</feature>
<evidence type="ECO:0000259" key="1">
    <source>
        <dbReference type="Pfam" id="PF08526"/>
    </source>
</evidence>
<name>A0ABU7AN81_9TELE</name>
<feature type="domain" description="Protein-arginine deiminase (PAD) N-terminal" evidence="1">
    <location>
        <begin position="1"/>
        <end position="109"/>
    </location>
</feature>
<dbReference type="Pfam" id="PF08527">
    <property type="entry name" value="PAD_M"/>
    <property type="match status" value="1"/>
</dbReference>
<proteinExistence type="predicted"/>
<evidence type="ECO:0000313" key="3">
    <source>
        <dbReference type="EMBL" id="MED6239677.1"/>
    </source>
</evidence>
<dbReference type="PANTHER" id="PTHR10837">
    <property type="entry name" value="PEPTIDYLARGININE DEIMINASE"/>
    <property type="match status" value="1"/>
</dbReference>
<organism evidence="3 4">
    <name type="scientific">Ataeniobius toweri</name>
    <dbReference type="NCBI Taxonomy" id="208326"/>
    <lineage>
        <taxon>Eukaryota</taxon>
        <taxon>Metazoa</taxon>
        <taxon>Chordata</taxon>
        <taxon>Craniata</taxon>
        <taxon>Vertebrata</taxon>
        <taxon>Euteleostomi</taxon>
        <taxon>Actinopterygii</taxon>
        <taxon>Neopterygii</taxon>
        <taxon>Teleostei</taxon>
        <taxon>Neoteleostei</taxon>
        <taxon>Acanthomorphata</taxon>
        <taxon>Ovalentaria</taxon>
        <taxon>Atherinomorphae</taxon>
        <taxon>Cyprinodontiformes</taxon>
        <taxon>Goodeidae</taxon>
        <taxon>Ataeniobius</taxon>
    </lineage>
</organism>
<dbReference type="InterPro" id="IPR004303">
    <property type="entry name" value="PAD"/>
</dbReference>